<organism evidence="2">
    <name type="scientific">Panicum hallii</name>
    <dbReference type="NCBI Taxonomy" id="206008"/>
    <lineage>
        <taxon>Eukaryota</taxon>
        <taxon>Viridiplantae</taxon>
        <taxon>Streptophyta</taxon>
        <taxon>Embryophyta</taxon>
        <taxon>Tracheophyta</taxon>
        <taxon>Spermatophyta</taxon>
        <taxon>Magnoliopsida</taxon>
        <taxon>Liliopsida</taxon>
        <taxon>Poales</taxon>
        <taxon>Poaceae</taxon>
        <taxon>PACMAD clade</taxon>
        <taxon>Panicoideae</taxon>
        <taxon>Panicodae</taxon>
        <taxon>Paniceae</taxon>
        <taxon>Panicinae</taxon>
        <taxon>Panicum</taxon>
        <taxon>Panicum sect. Panicum</taxon>
    </lineage>
</organism>
<proteinExistence type="predicted"/>
<accession>A0A2S3IEJ6</accession>
<evidence type="ECO:0000313" key="2">
    <source>
        <dbReference type="EMBL" id="PAN42908.1"/>
    </source>
</evidence>
<reference evidence="2" key="1">
    <citation type="submission" date="2018-04" db="EMBL/GenBank/DDBJ databases">
        <title>WGS assembly of Panicum hallii.</title>
        <authorList>
            <person name="Lovell J."/>
            <person name="Jenkins J."/>
            <person name="Lowry D."/>
            <person name="Mamidi S."/>
            <person name="Sreedasyam A."/>
            <person name="Weng X."/>
            <person name="Barry K."/>
            <person name="Bonette J."/>
            <person name="Campitelli B."/>
            <person name="Daum C."/>
            <person name="Gordon S."/>
            <person name="Gould B."/>
            <person name="Lipzen A."/>
            <person name="Macqueen A."/>
            <person name="Palacio-Mejia J."/>
            <person name="Plott C."/>
            <person name="Shakirov E."/>
            <person name="Shu S."/>
            <person name="Yoshinaga Y."/>
            <person name="Zane M."/>
            <person name="Rokhsar D."/>
            <person name="Grimwood J."/>
            <person name="Schmutz J."/>
            <person name="Juenger T."/>
        </authorList>
    </citation>
    <scope>NUCLEOTIDE SEQUENCE [LARGE SCALE GENOMIC DNA]</scope>
    <source>
        <strain evidence="2">FIL2</strain>
    </source>
</reference>
<sequence length="188" mass="19344">MRERDRWHVAAGAVCLVAATGEREGQGDAVPLAPLADLAGAHLELLYLPGDPAASPERPQQAVRAAEVAERAPPAAAGGGSEVADVAVDAALRVVGEVPDLPHPRADVVVAVAGAGVAGGEVEEEAVHAVHLVPDEAHVAADAAQQLRLVGERRGEAAQERVHRALRRAEHEAVHGGADAPQRPSDPR</sequence>
<evidence type="ECO:0000256" key="1">
    <source>
        <dbReference type="SAM" id="MobiDB-lite"/>
    </source>
</evidence>
<dbReference type="EMBL" id="CM008053">
    <property type="protein sequence ID" value="PAN42908.1"/>
    <property type="molecule type" value="Genomic_DNA"/>
</dbReference>
<dbReference type="Proteomes" id="UP000243499">
    <property type="component" value="Chromosome 8"/>
</dbReference>
<protein>
    <submittedName>
        <fullName evidence="2">Uncharacterized protein</fullName>
    </submittedName>
</protein>
<dbReference type="AlphaFoldDB" id="A0A2S3IEJ6"/>
<name>A0A2S3IEJ6_9POAL</name>
<dbReference type="Gramene" id="PAN42908">
    <property type="protein sequence ID" value="PAN42908"/>
    <property type="gene ID" value="PAHAL_8G197000"/>
</dbReference>
<gene>
    <name evidence="2" type="ORF">PAHAL_8G197000</name>
</gene>
<feature type="region of interest" description="Disordered" evidence="1">
    <location>
        <begin position="167"/>
        <end position="188"/>
    </location>
</feature>